<gene>
    <name evidence="6" type="ORF">FHX33_003095</name>
</gene>
<dbReference type="Pfam" id="PF01370">
    <property type="entry name" value="Epimerase"/>
    <property type="match status" value="1"/>
</dbReference>
<feature type="compositionally biased region" description="Basic and acidic residues" evidence="4">
    <location>
        <begin position="253"/>
        <end position="263"/>
    </location>
</feature>
<accession>A0A7W4UXX1</accession>
<name>A0A7W4UXX1_LEIAQ</name>
<evidence type="ECO:0000256" key="4">
    <source>
        <dbReference type="SAM" id="MobiDB-lite"/>
    </source>
</evidence>
<dbReference type="SUPFAM" id="SSF51735">
    <property type="entry name" value="NAD(P)-binding Rossmann-fold domains"/>
    <property type="match status" value="1"/>
</dbReference>
<reference evidence="6 7" key="1">
    <citation type="submission" date="2020-08" db="EMBL/GenBank/DDBJ databases">
        <title>Sequencing the genomes of 1000 actinobacteria strains.</title>
        <authorList>
            <person name="Klenk H.-P."/>
        </authorList>
    </citation>
    <scope>NUCLEOTIDE SEQUENCE [LARGE SCALE GENOMIC DNA]</scope>
    <source>
        <strain evidence="6 7">DSM 20146</strain>
    </source>
</reference>
<evidence type="ECO:0000256" key="1">
    <source>
        <dbReference type="ARBA" id="ARBA00007637"/>
    </source>
</evidence>
<evidence type="ECO:0000313" key="7">
    <source>
        <dbReference type="Proteomes" id="UP000538196"/>
    </source>
</evidence>
<proteinExistence type="inferred from homology"/>
<keyword evidence="3" id="KW-0520">NAD</keyword>
<dbReference type="AlphaFoldDB" id="A0A7W4UXX1"/>
<comment type="caution">
    <text evidence="6">The sequence shown here is derived from an EMBL/GenBank/DDBJ whole genome shotgun (WGS) entry which is preliminary data.</text>
</comment>
<dbReference type="EMBL" id="JACHVP010000003">
    <property type="protein sequence ID" value="MBB2968325.1"/>
    <property type="molecule type" value="Genomic_DNA"/>
</dbReference>
<keyword evidence="2" id="KW-0560">Oxidoreductase</keyword>
<protein>
    <submittedName>
        <fullName evidence="6">Nucleoside-diphosphate-sugar epimerase</fullName>
    </submittedName>
</protein>
<dbReference type="InterPro" id="IPR036291">
    <property type="entry name" value="NAD(P)-bd_dom_sf"/>
</dbReference>
<evidence type="ECO:0000259" key="5">
    <source>
        <dbReference type="Pfam" id="PF01370"/>
    </source>
</evidence>
<dbReference type="GO" id="GO:0016491">
    <property type="term" value="F:oxidoreductase activity"/>
    <property type="evidence" value="ECO:0007669"/>
    <property type="project" value="UniProtKB-KW"/>
</dbReference>
<dbReference type="Gene3D" id="3.40.50.720">
    <property type="entry name" value="NAD(P)-binding Rossmann-like Domain"/>
    <property type="match status" value="1"/>
</dbReference>
<feature type="domain" description="NAD-dependent epimerase/dehydratase" evidence="5">
    <location>
        <begin position="6"/>
        <end position="164"/>
    </location>
</feature>
<dbReference type="PANTHER" id="PTHR43103:SF5">
    <property type="entry name" value="4-EPIMERASE, PUTATIVE (AFU_ORTHOLOGUE AFUA_7G00360)-RELATED"/>
    <property type="match status" value="1"/>
</dbReference>
<dbReference type="Proteomes" id="UP000538196">
    <property type="component" value="Unassembled WGS sequence"/>
</dbReference>
<sequence>MAQFAITGGNGRIGRSIIPRLIGHGHQVRSIDITEAPDDATWEHVQASIADRDALAKAVKGAGTLIHLAGVASERPWNEIVEENIDGTRNALQAAYVAGVPRVMLASSIHAVGRAPASSARESRILPPRPDTYYGVSKVAMEALGSLYADQFGMAVVSARICTFAEHPEASRSLATWLSPGDATRLVEAVATLTEPGHRIVWGVSANRPAWFPLEEGEAIGYFPQDDAVAIAERSGAAIDLPDPEQPLGAPFGDERHPVGLRW</sequence>
<feature type="region of interest" description="Disordered" evidence="4">
    <location>
        <begin position="240"/>
        <end position="263"/>
    </location>
</feature>
<dbReference type="InterPro" id="IPR001509">
    <property type="entry name" value="Epimerase_deHydtase"/>
</dbReference>
<evidence type="ECO:0000256" key="3">
    <source>
        <dbReference type="ARBA" id="ARBA00023027"/>
    </source>
</evidence>
<evidence type="ECO:0000256" key="2">
    <source>
        <dbReference type="ARBA" id="ARBA00023002"/>
    </source>
</evidence>
<comment type="similarity">
    <text evidence="1">Belongs to the NAD(P)-dependent epimerase/dehydratase family.</text>
</comment>
<organism evidence="6 7">
    <name type="scientific">Leifsonia aquatica</name>
    <name type="common">Corynebacterium aquaticum</name>
    <dbReference type="NCBI Taxonomy" id="144185"/>
    <lineage>
        <taxon>Bacteria</taxon>
        <taxon>Bacillati</taxon>
        <taxon>Actinomycetota</taxon>
        <taxon>Actinomycetes</taxon>
        <taxon>Micrococcales</taxon>
        <taxon>Microbacteriaceae</taxon>
        <taxon>Leifsonia</taxon>
    </lineage>
</organism>
<dbReference type="RefSeq" id="WP_155829035.1">
    <property type="nucleotide sequence ID" value="NZ_JACHVP010000003.1"/>
</dbReference>
<dbReference type="PANTHER" id="PTHR43103">
    <property type="entry name" value="NUCLEOSIDE-DIPHOSPHATE-SUGAR EPIMERASE"/>
    <property type="match status" value="1"/>
</dbReference>
<keyword evidence="7" id="KW-1185">Reference proteome</keyword>
<evidence type="ECO:0000313" key="6">
    <source>
        <dbReference type="EMBL" id="MBB2968325.1"/>
    </source>
</evidence>